<reference evidence="2" key="1">
    <citation type="journal article" date="2019" name="Int. J. Syst. Evol. Microbiol.">
        <title>The Global Catalogue of Microorganisms (GCM) 10K type strain sequencing project: providing services to taxonomists for standard genome sequencing and annotation.</title>
        <authorList>
            <consortium name="The Broad Institute Genomics Platform"/>
            <consortium name="The Broad Institute Genome Sequencing Center for Infectious Disease"/>
            <person name="Wu L."/>
            <person name="Ma J."/>
        </authorList>
    </citation>
    <scope>NUCLEOTIDE SEQUENCE [LARGE SCALE GENOMIC DNA]</scope>
    <source>
        <strain evidence="2">CGMCC 4.7241</strain>
    </source>
</reference>
<name>A0ABV7YD81_9ACTN</name>
<organism evidence="1 2">
    <name type="scientific">Tenggerimyces flavus</name>
    <dbReference type="NCBI Taxonomy" id="1708749"/>
    <lineage>
        <taxon>Bacteria</taxon>
        <taxon>Bacillati</taxon>
        <taxon>Actinomycetota</taxon>
        <taxon>Actinomycetes</taxon>
        <taxon>Propionibacteriales</taxon>
        <taxon>Nocardioidaceae</taxon>
        <taxon>Tenggerimyces</taxon>
    </lineage>
</organism>
<comment type="caution">
    <text evidence="1">The sequence shown here is derived from an EMBL/GenBank/DDBJ whole genome shotgun (WGS) entry which is preliminary data.</text>
</comment>
<dbReference type="Proteomes" id="UP001595699">
    <property type="component" value="Unassembled WGS sequence"/>
</dbReference>
<dbReference type="RefSeq" id="WP_205120557.1">
    <property type="nucleotide sequence ID" value="NZ_JAFBCM010000001.1"/>
</dbReference>
<protein>
    <recommendedName>
        <fullName evidence="3">Minor tail protein</fullName>
    </recommendedName>
</protein>
<gene>
    <name evidence="1" type="ORF">ACFOUW_14295</name>
</gene>
<accession>A0ABV7YD81</accession>
<keyword evidence="2" id="KW-1185">Reference proteome</keyword>
<sequence length="242" mass="25045">MGVIALLDCFIHVHGHDFTTDSNSGQLATETAPLDKTTFGSAGWTELHGGLKSWTLALKGFWQSDTSDAVDPEIFNGLGSTGQVFTLGPVETEAQVAYFAQGGKFNYQLLGQLGELAPFTLASQGTSGQGVIRGQLAKARGVVSAAGQVGSALNLGAGAAGKFLYATVHTFLAGTTVTIQVQSDTASNFPTPTTVATFPAITARGASWLVRVDSTGITDTWWRLNVSAITGSFTVAGAIGIQ</sequence>
<evidence type="ECO:0000313" key="1">
    <source>
        <dbReference type="EMBL" id="MFC3762009.1"/>
    </source>
</evidence>
<evidence type="ECO:0000313" key="2">
    <source>
        <dbReference type="Proteomes" id="UP001595699"/>
    </source>
</evidence>
<proteinExistence type="predicted"/>
<evidence type="ECO:0008006" key="3">
    <source>
        <dbReference type="Google" id="ProtNLM"/>
    </source>
</evidence>
<dbReference type="EMBL" id="JBHRZH010000012">
    <property type="protein sequence ID" value="MFC3762009.1"/>
    <property type="molecule type" value="Genomic_DNA"/>
</dbReference>